<keyword evidence="2" id="KW-1185">Reference proteome</keyword>
<evidence type="ECO:0000313" key="2">
    <source>
        <dbReference type="Proteomes" id="UP000190683"/>
    </source>
</evidence>
<dbReference type="Proteomes" id="UP000190683">
    <property type="component" value="Unassembled WGS sequence"/>
</dbReference>
<proteinExistence type="predicted"/>
<name>A0A1T0CWJ6_9GAMM</name>
<accession>A0A1T0CWJ6</accession>
<dbReference type="STRING" id="573983.B0681_02300"/>
<dbReference type="RefSeq" id="WP_078317112.1">
    <property type="nucleotide sequence ID" value="NZ_MUYV01000001.1"/>
</dbReference>
<sequence>MSSEKNEHLPLNLNAKELEKGFNPLFFRFSNRLNVETPIWAQAEQRTMTKYKHLVGFIQDFYEDRGRSYWDTTTDFADLHERLMHDGQTYRAFARPVCSGFFGAYHPIYEEQWFWPLHANIKSVAIPLNDKHIANCLAKDSKLPYSSPEGHFNGDFYLHELTKEQTEDGLKETEWSDYKYDLNRVQNAPSFYVGLNTVQRAACLWAVNELLIPMLNADNNIPALWALLPNALGRFSTEEQFAEFNHFYDGADVGRGFEETIADNARIRNKSIILRRILRKNHIPADYDKNMNNYELKNYIDESCYYPEDAWTIPAWDDHIIPHAPAETFFKHVMVKRSDRAAHLFGRGALWSTTGEARSGLMHAYDLAMIKDALYLALVLDATMNRGVKNYRPLHTVCGEPENLDYLFNYPASWFGGIGQLKKLPFEWRDNLSSDKTQEDDEYEIYEKPSEEEIAERLKARSKIKFPTLAMRKARDFTGYVRGEFDPGVEDATQSTGLVRDDLLSYEHVERATLYDYNNKDIADFVLEELEELNEIGPVKFAEKLKEHYQAMVERINGDVEVYFDTEKPTLESVYQEKISREVILPLGVRLTHGELMQVIESVFHGIEDFFTRQEEEVDGFLDFINGREKVHTKLIEEQAFFLTQDLRHLPWYRPVRTNEEDARRATSQRPVQPSGVFYGADVITTLIMLDDDDVLSGEKPEEVVPVLEETIEWSFLSKDK</sequence>
<comment type="caution">
    <text evidence="1">The sequence shown here is derived from an EMBL/GenBank/DDBJ whole genome shotgun (WGS) entry which is preliminary data.</text>
</comment>
<dbReference type="EMBL" id="MUYV01000001">
    <property type="protein sequence ID" value="OOS26717.1"/>
    <property type="molecule type" value="Genomic_DNA"/>
</dbReference>
<evidence type="ECO:0000313" key="1">
    <source>
        <dbReference type="EMBL" id="OOS26717.1"/>
    </source>
</evidence>
<dbReference type="AlphaFoldDB" id="A0A1T0CWJ6"/>
<protein>
    <submittedName>
        <fullName evidence="1">Uncharacterized protein</fullName>
    </submittedName>
</protein>
<organism evidence="1 2">
    <name type="scientific">Moraxella porci DSM 25326</name>
    <dbReference type="NCBI Taxonomy" id="573983"/>
    <lineage>
        <taxon>Bacteria</taxon>
        <taxon>Pseudomonadati</taxon>
        <taxon>Pseudomonadota</taxon>
        <taxon>Gammaproteobacteria</taxon>
        <taxon>Moraxellales</taxon>
        <taxon>Moraxellaceae</taxon>
        <taxon>Moraxella</taxon>
    </lineage>
</organism>
<reference evidence="1 2" key="1">
    <citation type="submission" date="2017-02" db="EMBL/GenBank/DDBJ databases">
        <title>Draft genome sequence of Moraxella porci CCUG 54912T type strain.</title>
        <authorList>
            <person name="Salva-Serra F."/>
            <person name="Engstrom-Jakobsson H."/>
            <person name="Thorell K."/>
            <person name="Jaen-Luchoro D."/>
            <person name="Gonzales-Siles L."/>
            <person name="Karlsson R."/>
            <person name="Yazdan S."/>
            <person name="Boulund F."/>
            <person name="Johnning A."/>
            <person name="Engstrand L."/>
            <person name="Kristiansson E."/>
            <person name="Moore E."/>
        </authorList>
    </citation>
    <scope>NUCLEOTIDE SEQUENCE [LARGE SCALE GENOMIC DNA]</scope>
    <source>
        <strain evidence="1 2">CCUG 54912</strain>
    </source>
</reference>
<gene>
    <name evidence="1" type="ORF">B0681_02300</name>
</gene>